<gene>
    <name evidence="3" type="ORF">ELQ92_12635</name>
</gene>
<organism evidence="3 4">
    <name type="scientific">Labedella populi</name>
    <dbReference type="NCBI Taxonomy" id="2498850"/>
    <lineage>
        <taxon>Bacteria</taxon>
        <taxon>Bacillati</taxon>
        <taxon>Actinomycetota</taxon>
        <taxon>Actinomycetes</taxon>
        <taxon>Micrococcales</taxon>
        <taxon>Microbacteriaceae</taxon>
        <taxon>Labedella</taxon>
    </lineage>
</organism>
<dbReference type="AlphaFoldDB" id="A0A3S4A3N6"/>
<dbReference type="OrthoDB" id="5126175at2"/>
<feature type="transmembrane region" description="Helical" evidence="2">
    <location>
        <begin position="9"/>
        <end position="29"/>
    </location>
</feature>
<keyword evidence="2" id="KW-0472">Membrane</keyword>
<evidence type="ECO:0000256" key="1">
    <source>
        <dbReference type="SAM" id="MobiDB-lite"/>
    </source>
</evidence>
<evidence type="ECO:0000313" key="3">
    <source>
        <dbReference type="EMBL" id="RWZ59662.1"/>
    </source>
</evidence>
<dbReference type="InterPro" id="IPR025323">
    <property type="entry name" value="DUF4229"/>
</dbReference>
<accession>A0A3S4A3N6</accession>
<evidence type="ECO:0000313" key="4">
    <source>
        <dbReference type="Proteomes" id="UP000288603"/>
    </source>
</evidence>
<reference evidence="3 4" key="1">
    <citation type="submission" date="2018-12" db="EMBL/GenBank/DDBJ databases">
        <authorList>
            <person name="Li F."/>
        </authorList>
    </citation>
    <scope>NUCLEOTIDE SEQUENCE [LARGE SCALE GENOMIC DNA]</scope>
    <source>
        <strain evidence="3 4">8H24J-4-2</strain>
    </source>
</reference>
<name>A0A3S4A3N6_9MICO</name>
<sequence length="87" mass="9558">MPVKRVPPVLVYTVLRLLAFLIPLGVLLALRIEPWIAAVLAALIGMALSFVLLRSPREEVAKGIYARRHGDHMPDTTDEDAEDSATP</sequence>
<proteinExistence type="predicted"/>
<comment type="caution">
    <text evidence="3">The sequence shown here is derived from an EMBL/GenBank/DDBJ whole genome shotgun (WGS) entry which is preliminary data.</text>
</comment>
<protein>
    <submittedName>
        <fullName evidence="3">DUF4229 domain-containing protein</fullName>
    </submittedName>
</protein>
<keyword evidence="2" id="KW-0812">Transmembrane</keyword>
<keyword evidence="4" id="KW-1185">Reference proteome</keyword>
<feature type="transmembrane region" description="Helical" evidence="2">
    <location>
        <begin position="35"/>
        <end position="53"/>
    </location>
</feature>
<evidence type="ECO:0000256" key="2">
    <source>
        <dbReference type="SAM" id="Phobius"/>
    </source>
</evidence>
<dbReference type="Proteomes" id="UP000288603">
    <property type="component" value="Unassembled WGS sequence"/>
</dbReference>
<keyword evidence="2" id="KW-1133">Transmembrane helix</keyword>
<feature type="compositionally biased region" description="Acidic residues" evidence="1">
    <location>
        <begin position="76"/>
        <end position="87"/>
    </location>
</feature>
<dbReference type="Pfam" id="PF14012">
    <property type="entry name" value="DUF4229"/>
    <property type="match status" value="1"/>
</dbReference>
<dbReference type="EMBL" id="RZNC01000004">
    <property type="protein sequence ID" value="RWZ59662.1"/>
    <property type="molecule type" value="Genomic_DNA"/>
</dbReference>
<feature type="region of interest" description="Disordered" evidence="1">
    <location>
        <begin position="66"/>
        <end position="87"/>
    </location>
</feature>